<protein>
    <recommendedName>
        <fullName evidence="1">Putative Flp pilus-assembly TadG-like N-terminal domain-containing protein</fullName>
    </recommendedName>
</protein>
<dbReference type="Pfam" id="PF13400">
    <property type="entry name" value="Tad"/>
    <property type="match status" value="1"/>
</dbReference>
<sequence>MFKRFFVDRSGNLAIIGALSLMPLLGTAGLALDVTHAIKVKTRLQWAADAAVVGSITDKSAGVAQAMAMTADGSVSVSESEARSIFAAQMADGTAIDLPSKAAGKSDPEDLEETARTFNVSVVKSGRDINVSATFSTLVPTTFMKIFGKDTIEVDGIAKATFQSNSFMDFYMLLDNTPSMGVGATPEDVDKLIAATKNQADSGSRNCAFACHIVSEKGVADKNSNYFVARKVGATIRIDVVAKAVAALTKEAEKTETYPNQYRMAAYTFGQKAEDADLYEVSSLTDDLKDIQTKADTISLMSIPFQGYNNDQITSFDKALTRMNSEIPAPGDGSSPAKAEKVVYFVADGVGDSYKPAGCTKKVTGGRCQEPIDVTYCKTLKDRGIKIAVLYTTYLPLPTNSWYNTWIKPFQPEIGSKMQACASPGLYFEVSPSQGIESAMKALFVKIIRSPRLTS</sequence>
<dbReference type="EMBL" id="JAANCM010000005">
    <property type="protein sequence ID" value="NHT76490.1"/>
    <property type="molecule type" value="Genomic_DNA"/>
</dbReference>
<dbReference type="Gene3D" id="3.40.50.410">
    <property type="entry name" value="von Willebrand factor, type A domain"/>
    <property type="match status" value="1"/>
</dbReference>
<name>A0AA44CAS3_9HYPH</name>
<dbReference type="AlphaFoldDB" id="A0AA44CAS3"/>
<comment type="caution">
    <text evidence="2">The sequence shown here is derived from an EMBL/GenBank/DDBJ whole genome shotgun (WGS) entry which is preliminary data.</text>
</comment>
<dbReference type="InterPro" id="IPR036465">
    <property type="entry name" value="vWFA_dom_sf"/>
</dbReference>
<feature type="domain" description="Putative Flp pilus-assembly TadG-like N-terminal" evidence="1">
    <location>
        <begin position="11"/>
        <end position="52"/>
    </location>
</feature>
<keyword evidence="3" id="KW-1185">Reference proteome</keyword>
<dbReference type="RefSeq" id="WP_132710163.1">
    <property type="nucleotide sequence ID" value="NZ_JAANCM010000005.1"/>
</dbReference>
<evidence type="ECO:0000259" key="1">
    <source>
        <dbReference type="Pfam" id="PF13400"/>
    </source>
</evidence>
<reference evidence="2" key="1">
    <citation type="submission" date="2020-03" db="EMBL/GenBank/DDBJ databases">
        <title>Ferranicluibacter endophyticum gen. nov., sp. nov., a new genus isolated from Rubus ulmifolius Schott. stem.</title>
        <authorList>
            <person name="Roca-Couso R."/>
            <person name="Flores-Felix J.D."/>
            <person name="Igual J.M."/>
            <person name="Rivas R."/>
        </authorList>
    </citation>
    <scope>NUCLEOTIDE SEQUENCE</scope>
    <source>
        <strain evidence="2">CRRU44</strain>
    </source>
</reference>
<evidence type="ECO:0000313" key="3">
    <source>
        <dbReference type="Proteomes" id="UP001155840"/>
    </source>
</evidence>
<proteinExistence type="predicted"/>
<organism evidence="2 3">
    <name type="scientific">Ferranicluibacter rubi</name>
    <dbReference type="NCBI Taxonomy" id="2715133"/>
    <lineage>
        <taxon>Bacteria</taxon>
        <taxon>Pseudomonadati</taxon>
        <taxon>Pseudomonadota</taxon>
        <taxon>Alphaproteobacteria</taxon>
        <taxon>Hyphomicrobiales</taxon>
        <taxon>Rhizobiaceae</taxon>
        <taxon>Ferranicluibacter</taxon>
    </lineage>
</organism>
<dbReference type="Proteomes" id="UP001155840">
    <property type="component" value="Unassembled WGS sequence"/>
</dbReference>
<accession>A0AA44CAS3</accession>
<dbReference type="InterPro" id="IPR028087">
    <property type="entry name" value="Tad_N"/>
</dbReference>
<gene>
    <name evidence="2" type="ORF">G8E10_12140</name>
</gene>
<evidence type="ECO:0000313" key="2">
    <source>
        <dbReference type="EMBL" id="NHT76490.1"/>
    </source>
</evidence>